<evidence type="ECO:0000313" key="1">
    <source>
        <dbReference type="Proteomes" id="UP000887576"/>
    </source>
</evidence>
<protein>
    <submittedName>
        <fullName evidence="2">G protein-coupled receptor</fullName>
    </submittedName>
</protein>
<reference evidence="2" key="1">
    <citation type="submission" date="2022-11" db="UniProtKB">
        <authorList>
            <consortium name="WormBaseParasite"/>
        </authorList>
    </citation>
    <scope>IDENTIFICATION</scope>
</reference>
<accession>A0AC34RPY9</accession>
<organism evidence="1 2">
    <name type="scientific">Panagrolaimus sp. JU765</name>
    <dbReference type="NCBI Taxonomy" id="591449"/>
    <lineage>
        <taxon>Eukaryota</taxon>
        <taxon>Metazoa</taxon>
        <taxon>Ecdysozoa</taxon>
        <taxon>Nematoda</taxon>
        <taxon>Chromadorea</taxon>
        <taxon>Rhabditida</taxon>
        <taxon>Tylenchina</taxon>
        <taxon>Panagrolaimomorpha</taxon>
        <taxon>Panagrolaimoidea</taxon>
        <taxon>Panagrolaimidae</taxon>
        <taxon>Panagrolaimus</taxon>
    </lineage>
</organism>
<dbReference type="Proteomes" id="UP000887576">
    <property type="component" value="Unplaced"/>
</dbReference>
<sequence length="207" mass="24278">MYICTASSETIPFYQNYYSREIKAYAGDDWHYVILDRFNTRTYLLLAAMVVLYILSEILSFVSLFFIYKALSLNSGKLSRRTYKLQQQLIRLLFIQVINPIIFIVLPMTAGIFCVFLNMKVNMFMAETGMLLTTIYPCFNAVFTVIFITPYYEFTKCWIRKYIMFNSDRNITLSSPPITTNIVTDDFVSYFRRNPNHSHSLPLSHSL</sequence>
<proteinExistence type="predicted"/>
<dbReference type="WBParaSite" id="JU765_v2.g9048.t1">
    <property type="protein sequence ID" value="JU765_v2.g9048.t1"/>
    <property type="gene ID" value="JU765_v2.g9048"/>
</dbReference>
<evidence type="ECO:0000313" key="2">
    <source>
        <dbReference type="WBParaSite" id="JU765_v2.g9048.t1"/>
    </source>
</evidence>
<name>A0AC34RPY9_9BILA</name>